<dbReference type="InterPro" id="IPR002711">
    <property type="entry name" value="HNH"/>
</dbReference>
<dbReference type="EMBL" id="PPUQ01000008">
    <property type="protein sequence ID" value="RDC38588.1"/>
    <property type="molecule type" value="Genomic_DNA"/>
</dbReference>
<keyword evidence="1" id="KW-0812">Transmembrane</keyword>
<organism evidence="3 5">
    <name type="scientific">Eggerthella lenta</name>
    <name type="common">Eubacterium lentum</name>
    <dbReference type="NCBI Taxonomy" id="84112"/>
    <lineage>
        <taxon>Bacteria</taxon>
        <taxon>Bacillati</taxon>
        <taxon>Actinomycetota</taxon>
        <taxon>Coriobacteriia</taxon>
        <taxon>Eggerthellales</taxon>
        <taxon>Eggerthellaceae</taxon>
        <taxon>Eggerthella</taxon>
    </lineage>
</organism>
<evidence type="ECO:0000256" key="1">
    <source>
        <dbReference type="SAM" id="Phobius"/>
    </source>
</evidence>
<accession>A0A369NC14</accession>
<dbReference type="EMBL" id="PPTY01000005">
    <property type="protein sequence ID" value="RDB87248.1"/>
    <property type="molecule type" value="Genomic_DNA"/>
</dbReference>
<dbReference type="Pfam" id="PF01844">
    <property type="entry name" value="HNH"/>
    <property type="match status" value="1"/>
</dbReference>
<evidence type="ECO:0000313" key="4">
    <source>
        <dbReference type="EMBL" id="RDC38588.1"/>
    </source>
</evidence>
<evidence type="ECO:0000313" key="5">
    <source>
        <dbReference type="Proteomes" id="UP000253857"/>
    </source>
</evidence>
<feature type="domain" description="HNH nuclease" evidence="2">
    <location>
        <begin position="66"/>
        <end position="119"/>
    </location>
</feature>
<comment type="caution">
    <text evidence="3">The sequence shown here is derived from an EMBL/GenBank/DDBJ whole genome shotgun (WGS) entry which is preliminary data.</text>
</comment>
<proteinExistence type="predicted"/>
<dbReference type="AlphaFoldDB" id="A0A369NC14"/>
<dbReference type="PANTHER" id="PTHR33877">
    <property type="entry name" value="SLL1193 PROTEIN"/>
    <property type="match status" value="1"/>
</dbReference>
<dbReference type="RefSeq" id="WP_035585836.1">
    <property type="nucleotide sequence ID" value="NZ_JADMOT010000002.1"/>
</dbReference>
<dbReference type="GO" id="GO:0003676">
    <property type="term" value="F:nucleic acid binding"/>
    <property type="evidence" value="ECO:0007669"/>
    <property type="project" value="InterPro"/>
</dbReference>
<sequence length="127" mass="14735">MDAMVEALMPFVMFAAVLWGIEAIVTMLIRDHKKAKRKQAREKRRLEYQDRRMANDAEHAKVTRAMRYDVLRRDDFHCVRCGRGREDGVKLHVDHIVPVSRGGKTVMSNLQTLCEDCNCGKGNRYLE</sequence>
<keyword evidence="3" id="KW-0540">Nuclease</keyword>
<dbReference type="CDD" id="cd00085">
    <property type="entry name" value="HNHc"/>
    <property type="match status" value="1"/>
</dbReference>
<dbReference type="Proteomes" id="UP000253857">
    <property type="component" value="Unassembled WGS sequence"/>
</dbReference>
<dbReference type="SMART" id="SM00507">
    <property type="entry name" value="HNHc"/>
    <property type="match status" value="1"/>
</dbReference>
<dbReference type="Gene3D" id="1.10.30.50">
    <property type="match status" value="1"/>
</dbReference>
<evidence type="ECO:0000313" key="3">
    <source>
        <dbReference type="EMBL" id="RDB87248.1"/>
    </source>
</evidence>
<feature type="transmembrane region" description="Helical" evidence="1">
    <location>
        <begin position="12"/>
        <end position="29"/>
    </location>
</feature>
<evidence type="ECO:0000259" key="2">
    <source>
        <dbReference type="SMART" id="SM00507"/>
    </source>
</evidence>
<keyword evidence="3" id="KW-0255">Endonuclease</keyword>
<dbReference type="Proteomes" id="UP000253915">
    <property type="component" value="Unassembled WGS sequence"/>
</dbReference>
<dbReference type="GO" id="GO:0008270">
    <property type="term" value="F:zinc ion binding"/>
    <property type="evidence" value="ECO:0007669"/>
    <property type="project" value="InterPro"/>
</dbReference>
<dbReference type="InterPro" id="IPR003615">
    <property type="entry name" value="HNH_nuc"/>
</dbReference>
<name>A0A369NC14_EGGLN</name>
<protein>
    <submittedName>
        <fullName evidence="3">HNH endonuclease</fullName>
    </submittedName>
</protein>
<evidence type="ECO:0000313" key="6">
    <source>
        <dbReference type="Proteomes" id="UP000253915"/>
    </source>
</evidence>
<dbReference type="PANTHER" id="PTHR33877:SF2">
    <property type="entry name" value="OS07G0170200 PROTEIN"/>
    <property type="match status" value="1"/>
</dbReference>
<dbReference type="InterPro" id="IPR052892">
    <property type="entry name" value="NA-targeting_endonuclease"/>
</dbReference>
<keyword evidence="3" id="KW-0378">Hydrolase</keyword>
<keyword evidence="1" id="KW-1133">Transmembrane helix</keyword>
<gene>
    <name evidence="4" type="ORF">C1853_07640</name>
    <name evidence="3" type="ORF">C1871_05280</name>
</gene>
<reference evidence="5 6" key="1">
    <citation type="journal article" date="2018" name="Elife">
        <title>Discovery and characterization of a prevalent human gut bacterial enzyme sufficient for the inactivation of a family of plant toxins.</title>
        <authorList>
            <person name="Koppel N."/>
            <person name="Bisanz J.E."/>
            <person name="Pandelia M.E."/>
            <person name="Turnbaugh P.J."/>
            <person name="Balskus E.P."/>
        </authorList>
    </citation>
    <scope>NUCLEOTIDE SEQUENCE [LARGE SCALE GENOMIC DNA]</scope>
    <source>
        <strain evidence="4 6">16A</strain>
        <strain evidence="3 5">FAA1-1-60AUCSF</strain>
    </source>
</reference>
<dbReference type="GO" id="GO:0004519">
    <property type="term" value="F:endonuclease activity"/>
    <property type="evidence" value="ECO:0007669"/>
    <property type="project" value="UniProtKB-KW"/>
</dbReference>
<keyword evidence="1" id="KW-0472">Membrane</keyword>